<keyword evidence="2" id="KW-0067">ATP-binding</keyword>
<organism evidence="6 7">
    <name type="scientific">Leucocoprinus birnbaumii</name>
    <dbReference type="NCBI Taxonomy" id="56174"/>
    <lineage>
        <taxon>Eukaryota</taxon>
        <taxon>Fungi</taxon>
        <taxon>Dikarya</taxon>
        <taxon>Basidiomycota</taxon>
        <taxon>Agaricomycotina</taxon>
        <taxon>Agaricomycetes</taxon>
        <taxon>Agaricomycetidae</taxon>
        <taxon>Agaricales</taxon>
        <taxon>Agaricineae</taxon>
        <taxon>Agaricaceae</taxon>
        <taxon>Leucocoprinus</taxon>
    </lineage>
</organism>
<protein>
    <recommendedName>
        <fullName evidence="5">ABC transporter domain-containing protein</fullName>
    </recommendedName>
</protein>
<evidence type="ECO:0000256" key="3">
    <source>
        <dbReference type="SAM" id="MobiDB-lite"/>
    </source>
</evidence>
<proteinExistence type="predicted"/>
<dbReference type="InterPro" id="IPR017871">
    <property type="entry name" value="ABC_transporter-like_CS"/>
</dbReference>
<feature type="transmembrane region" description="Helical" evidence="4">
    <location>
        <begin position="79"/>
        <end position="102"/>
    </location>
</feature>
<evidence type="ECO:0000256" key="1">
    <source>
        <dbReference type="ARBA" id="ARBA00022741"/>
    </source>
</evidence>
<dbReference type="PROSITE" id="PS00211">
    <property type="entry name" value="ABC_TRANSPORTER_1"/>
    <property type="match status" value="1"/>
</dbReference>
<keyword evidence="4" id="KW-0812">Transmembrane</keyword>
<evidence type="ECO:0000256" key="2">
    <source>
        <dbReference type="ARBA" id="ARBA00022840"/>
    </source>
</evidence>
<keyword evidence="1" id="KW-0547">Nucleotide-binding</keyword>
<gene>
    <name evidence="6" type="ORF">NP233_g1402</name>
</gene>
<dbReference type="EMBL" id="JANIEX010000051">
    <property type="protein sequence ID" value="KAJ3574984.1"/>
    <property type="molecule type" value="Genomic_DNA"/>
</dbReference>
<keyword evidence="7" id="KW-1185">Reference proteome</keyword>
<dbReference type="GO" id="GO:0016887">
    <property type="term" value="F:ATP hydrolysis activity"/>
    <property type="evidence" value="ECO:0007669"/>
    <property type="project" value="InterPro"/>
</dbReference>
<dbReference type="Pfam" id="PF00005">
    <property type="entry name" value="ABC_tran"/>
    <property type="match status" value="1"/>
</dbReference>
<dbReference type="InterPro" id="IPR003593">
    <property type="entry name" value="AAA+_ATPase"/>
</dbReference>
<dbReference type="SUPFAM" id="SSF52540">
    <property type="entry name" value="P-loop containing nucleoside triphosphate hydrolases"/>
    <property type="match status" value="1"/>
</dbReference>
<dbReference type="InterPro" id="IPR027417">
    <property type="entry name" value="P-loop_NTPase"/>
</dbReference>
<dbReference type="Proteomes" id="UP001213000">
    <property type="component" value="Unassembled WGS sequence"/>
</dbReference>
<feature type="domain" description="ABC transporter" evidence="5">
    <location>
        <begin position="432"/>
        <end position="719"/>
    </location>
</feature>
<feature type="region of interest" description="Disordered" evidence="3">
    <location>
        <begin position="1"/>
        <end position="21"/>
    </location>
</feature>
<dbReference type="PANTHER" id="PTHR24221">
    <property type="entry name" value="ATP-BINDING CASSETTE SUB-FAMILY B"/>
    <property type="match status" value="1"/>
</dbReference>
<dbReference type="PROSITE" id="PS50893">
    <property type="entry name" value="ABC_TRANSPORTER_2"/>
    <property type="match status" value="1"/>
</dbReference>
<comment type="caution">
    <text evidence="6">The sequence shown here is derived from an EMBL/GenBank/DDBJ whole genome shotgun (WGS) entry which is preliminary data.</text>
</comment>
<dbReference type="AlphaFoldDB" id="A0AAD5W363"/>
<keyword evidence="4" id="KW-1133">Transmembrane helix</keyword>
<dbReference type="InterPro" id="IPR003439">
    <property type="entry name" value="ABC_transporter-like_ATP-bd"/>
</dbReference>
<dbReference type="GO" id="GO:0034040">
    <property type="term" value="F:ATPase-coupled lipid transmembrane transporter activity"/>
    <property type="evidence" value="ECO:0007669"/>
    <property type="project" value="TreeGrafter"/>
</dbReference>
<dbReference type="SMART" id="SM00382">
    <property type="entry name" value="AAA"/>
    <property type="match status" value="1"/>
</dbReference>
<evidence type="ECO:0000259" key="5">
    <source>
        <dbReference type="PROSITE" id="PS50893"/>
    </source>
</evidence>
<evidence type="ECO:0000313" key="6">
    <source>
        <dbReference type="EMBL" id="KAJ3574984.1"/>
    </source>
</evidence>
<sequence length="725" mass="81997">MPRPRRRQQVSMRKGTFDPEDKSRVKHSRIGVWDLYEEITPRLSLVGWPTLQPLFDIIENLPYVWRMLVDVTSIRECNLLLVAYLFVELILALLPALSLWYSGQLLHIVSTAVEHRTVDKSLLFRVATGRFLCSLMTRVLRYTKQRIAVPLNARIKQYYSVHMYHAMARLDLPTFDDPKVQRQLESSFPQSSRSSIAWDTVTMIFHIVTTAIQLVSQLSVLLRVLNDQQDGPLLAMLSFAEALFQRGAIREPFFHRGVWAATTRDSDYIRNEGLKRVVHDPEHRKEITAGGMWPYLLQQYTLGVDRLKDRAGDFWVAAATTRIKDRMGVLSLLQDPFKELPQASWPRIVFTLRAIQYPASIPISLASLNLITQTTQSFTFTLWSLFSETDSFADKLLSVRRLYEVTEIKNRVSDGTQPFPEDTASLRSGISIEFRNVSFKYPGCPDWAIRNVSFKIERGQLCVMVGANGSGKSTVLKLIARLYEPIEGEIFVDGREIRTLRLADLRRVTSVLFQDYTHFPLSIADNIGLGAPVAPHATNMDYIEEAARLGGASDFVEKLPEQYDTYLERPVKDYYSGLPEGTTSVFGRVVDYGAVKHAMGGSSGSPGRGVSGGQAQRIALSRTFMRSVVGDHENGNSGIGLLLFDEPSASLDPTAEHDLFERLRKLRGNKTMVFSSHRFGNLTRHADVILFMNDSVVVEEGTHEALMEKGGEYAKLWMMQAKAFL</sequence>
<name>A0AAD5W363_9AGAR</name>
<dbReference type="InterPro" id="IPR039421">
    <property type="entry name" value="Type_1_exporter"/>
</dbReference>
<reference evidence="6" key="1">
    <citation type="submission" date="2022-07" db="EMBL/GenBank/DDBJ databases">
        <title>Genome Sequence of Leucocoprinus birnbaumii.</title>
        <authorList>
            <person name="Buettner E."/>
        </authorList>
    </citation>
    <scope>NUCLEOTIDE SEQUENCE</scope>
    <source>
        <strain evidence="6">VT141</strain>
    </source>
</reference>
<evidence type="ECO:0000256" key="4">
    <source>
        <dbReference type="SAM" id="Phobius"/>
    </source>
</evidence>
<evidence type="ECO:0000313" key="7">
    <source>
        <dbReference type="Proteomes" id="UP001213000"/>
    </source>
</evidence>
<keyword evidence="4" id="KW-0472">Membrane</keyword>
<dbReference type="GO" id="GO:0005524">
    <property type="term" value="F:ATP binding"/>
    <property type="evidence" value="ECO:0007669"/>
    <property type="project" value="UniProtKB-KW"/>
</dbReference>
<accession>A0AAD5W363</accession>
<dbReference type="PANTHER" id="PTHR24221:SF646">
    <property type="entry name" value="HAEMOLYSIN SECRETION ATP-BINDING PROTEIN"/>
    <property type="match status" value="1"/>
</dbReference>
<dbReference type="Gene3D" id="3.40.50.300">
    <property type="entry name" value="P-loop containing nucleotide triphosphate hydrolases"/>
    <property type="match status" value="1"/>
</dbReference>